<name>A0A917ENJ8_9BACI</name>
<reference evidence="2" key="2">
    <citation type="submission" date="2020-09" db="EMBL/GenBank/DDBJ databases">
        <authorList>
            <person name="Sun Q."/>
            <person name="Zhou Y."/>
        </authorList>
    </citation>
    <scope>NUCLEOTIDE SEQUENCE</scope>
    <source>
        <strain evidence="2">CGMCC 1.12698</strain>
    </source>
</reference>
<keyword evidence="3" id="KW-1185">Reference proteome</keyword>
<dbReference type="SMART" id="SM00220">
    <property type="entry name" value="S_TKc"/>
    <property type="match status" value="1"/>
</dbReference>
<keyword evidence="2" id="KW-0723">Serine/threonine-protein kinase</keyword>
<evidence type="ECO:0000313" key="3">
    <source>
        <dbReference type="Proteomes" id="UP000605259"/>
    </source>
</evidence>
<comment type="caution">
    <text evidence="2">The sequence shown here is derived from an EMBL/GenBank/DDBJ whole genome shotgun (WGS) entry which is preliminary data.</text>
</comment>
<reference evidence="2" key="1">
    <citation type="journal article" date="2014" name="Int. J. Syst. Evol. Microbiol.">
        <title>Complete genome sequence of Corynebacterium casei LMG S-19264T (=DSM 44701T), isolated from a smear-ripened cheese.</title>
        <authorList>
            <consortium name="US DOE Joint Genome Institute (JGI-PGF)"/>
            <person name="Walter F."/>
            <person name="Albersmeier A."/>
            <person name="Kalinowski J."/>
            <person name="Ruckert C."/>
        </authorList>
    </citation>
    <scope>NUCLEOTIDE SEQUENCE</scope>
    <source>
        <strain evidence="2">CGMCC 1.12698</strain>
    </source>
</reference>
<dbReference type="SUPFAM" id="SSF56112">
    <property type="entry name" value="Protein kinase-like (PK-like)"/>
    <property type="match status" value="1"/>
</dbReference>
<dbReference type="InterPro" id="IPR011009">
    <property type="entry name" value="Kinase-like_dom_sf"/>
</dbReference>
<dbReference type="Proteomes" id="UP000605259">
    <property type="component" value="Unassembled WGS sequence"/>
</dbReference>
<dbReference type="Pfam" id="PF00069">
    <property type="entry name" value="Pkinase"/>
    <property type="match status" value="1"/>
</dbReference>
<proteinExistence type="predicted"/>
<dbReference type="EMBL" id="BMFK01000001">
    <property type="protein sequence ID" value="GGE59884.1"/>
    <property type="molecule type" value="Genomic_DNA"/>
</dbReference>
<organism evidence="2 3">
    <name type="scientific">Priestia taiwanensis</name>
    <dbReference type="NCBI Taxonomy" id="1347902"/>
    <lineage>
        <taxon>Bacteria</taxon>
        <taxon>Bacillati</taxon>
        <taxon>Bacillota</taxon>
        <taxon>Bacilli</taxon>
        <taxon>Bacillales</taxon>
        <taxon>Bacillaceae</taxon>
        <taxon>Priestia</taxon>
    </lineage>
</organism>
<keyword evidence="2" id="KW-0808">Transferase</keyword>
<protein>
    <submittedName>
        <fullName evidence="2">Serine/threonine protein kinase</fullName>
    </submittedName>
</protein>
<dbReference type="InterPro" id="IPR000719">
    <property type="entry name" value="Prot_kinase_dom"/>
</dbReference>
<evidence type="ECO:0000259" key="1">
    <source>
        <dbReference type="PROSITE" id="PS50011"/>
    </source>
</evidence>
<dbReference type="RefSeq" id="WP_188387116.1">
    <property type="nucleotide sequence ID" value="NZ_BMFK01000001.1"/>
</dbReference>
<dbReference type="PANTHER" id="PTHR24347">
    <property type="entry name" value="SERINE/THREONINE-PROTEIN KINASE"/>
    <property type="match status" value="1"/>
</dbReference>
<accession>A0A917ENJ8</accession>
<keyword evidence="2" id="KW-0418">Kinase</keyword>
<sequence>MMWVKNVVLDRILQWMDRPLPIGALVYGRYEIIDYLGMGSYGMSYVVQDHKDNEKKLLKQQRKRLKVDNQSFKREKEMLVSLTHERVPSLLDSFRWEKKEFIVMTYFPFRNLEDLIFADGYRFSEVEAFRLVRGVLSTAAYAHNQGIVHCDLRIPNILFDGVDSYIIDFGLAKRLGEVALDKETKESYVVSVQEDLYLLGHFTLFLLYSSYEESSKEEKPWQEELSLSRAGKEIIERMLEIQEPYHDMALLLQHIDCVIEGGSQDVVL</sequence>
<gene>
    <name evidence="2" type="ORF">GCM10007140_07820</name>
</gene>
<evidence type="ECO:0000313" key="2">
    <source>
        <dbReference type="EMBL" id="GGE59884.1"/>
    </source>
</evidence>
<dbReference type="AlphaFoldDB" id="A0A917ENJ8"/>
<dbReference type="GO" id="GO:0004674">
    <property type="term" value="F:protein serine/threonine kinase activity"/>
    <property type="evidence" value="ECO:0007669"/>
    <property type="project" value="UniProtKB-KW"/>
</dbReference>
<dbReference type="GO" id="GO:0005524">
    <property type="term" value="F:ATP binding"/>
    <property type="evidence" value="ECO:0007669"/>
    <property type="project" value="InterPro"/>
</dbReference>
<dbReference type="Gene3D" id="1.10.510.10">
    <property type="entry name" value="Transferase(Phosphotransferase) domain 1"/>
    <property type="match status" value="1"/>
</dbReference>
<feature type="domain" description="Protein kinase" evidence="1">
    <location>
        <begin position="30"/>
        <end position="268"/>
    </location>
</feature>
<dbReference type="PROSITE" id="PS50011">
    <property type="entry name" value="PROTEIN_KINASE_DOM"/>
    <property type="match status" value="1"/>
</dbReference>